<feature type="compositionally biased region" description="Basic and acidic residues" evidence="1">
    <location>
        <begin position="32"/>
        <end position="44"/>
    </location>
</feature>
<evidence type="ECO:0000313" key="2">
    <source>
        <dbReference type="EMBL" id="SFB43149.1"/>
    </source>
</evidence>
<feature type="compositionally biased region" description="Basic residues" evidence="1">
    <location>
        <begin position="1"/>
        <end position="17"/>
    </location>
</feature>
<sequence length="44" mass="5126">MPNKMRNKKKECNKHVNHNPQAESVKAAFGEPKAKEYNPKDFKI</sequence>
<dbReference type="EMBL" id="FOKI01000054">
    <property type="protein sequence ID" value="SFB43149.1"/>
    <property type="molecule type" value="Genomic_DNA"/>
</dbReference>
<dbReference type="NCBIfam" id="NF040908">
    <property type="entry name" value="CPC_1213_fam"/>
    <property type="match status" value="1"/>
</dbReference>
<keyword evidence="3" id="KW-1185">Reference proteome</keyword>
<evidence type="ECO:0000313" key="3">
    <source>
        <dbReference type="Proteomes" id="UP000198619"/>
    </source>
</evidence>
<proteinExistence type="predicted"/>
<feature type="region of interest" description="Disordered" evidence="1">
    <location>
        <begin position="1"/>
        <end position="44"/>
    </location>
</feature>
<reference evidence="2 3" key="1">
    <citation type="submission" date="2016-10" db="EMBL/GenBank/DDBJ databases">
        <authorList>
            <person name="de Groot N.N."/>
        </authorList>
    </citation>
    <scope>NUCLEOTIDE SEQUENCE [LARGE SCALE GENOMIC DNA]</scope>
    <source>
        <strain evidence="2 3">DSM 12271</strain>
    </source>
</reference>
<evidence type="ECO:0000256" key="1">
    <source>
        <dbReference type="SAM" id="MobiDB-lite"/>
    </source>
</evidence>
<gene>
    <name evidence="2" type="ORF">SAMN04488528_10545</name>
</gene>
<organism evidence="2 3">
    <name type="scientific">Clostridium frigidicarnis</name>
    <dbReference type="NCBI Taxonomy" id="84698"/>
    <lineage>
        <taxon>Bacteria</taxon>
        <taxon>Bacillati</taxon>
        <taxon>Bacillota</taxon>
        <taxon>Clostridia</taxon>
        <taxon>Eubacteriales</taxon>
        <taxon>Clostridiaceae</taxon>
        <taxon>Clostridium</taxon>
    </lineage>
</organism>
<dbReference type="AlphaFoldDB" id="A0A1I1AYH6"/>
<dbReference type="Proteomes" id="UP000198619">
    <property type="component" value="Unassembled WGS sequence"/>
</dbReference>
<name>A0A1I1AYH6_9CLOT</name>
<protein>
    <submittedName>
        <fullName evidence="2">Uncharacterized protein</fullName>
    </submittedName>
</protein>
<accession>A0A1I1AYH6</accession>
<dbReference type="InterPro" id="IPR053788">
    <property type="entry name" value="CPC_1213-like"/>
</dbReference>